<feature type="domain" description="Putative type VI secretion system Rhs element associated Vgr" evidence="5">
    <location>
        <begin position="561"/>
        <end position="666"/>
    </location>
</feature>
<evidence type="ECO:0000313" key="6">
    <source>
        <dbReference type="EMBL" id="AYO55940.1"/>
    </source>
</evidence>
<feature type="domain" description="Gp5/Type VI secretion system Vgr protein OB-fold" evidence="3">
    <location>
        <begin position="485"/>
        <end position="533"/>
    </location>
</feature>
<organism evidence="6 7">
    <name type="scientific">Acinetobacter wuhouensis</name>
    <dbReference type="NCBI Taxonomy" id="1879050"/>
    <lineage>
        <taxon>Bacteria</taxon>
        <taxon>Pseudomonadati</taxon>
        <taxon>Pseudomonadota</taxon>
        <taxon>Gammaproteobacteria</taxon>
        <taxon>Moraxellales</taxon>
        <taxon>Moraxellaceae</taxon>
        <taxon>Acinetobacter</taxon>
    </lineage>
</organism>
<evidence type="ECO:0000259" key="3">
    <source>
        <dbReference type="Pfam" id="PF04717"/>
    </source>
</evidence>
<comment type="similarity">
    <text evidence="1">Belongs to the VgrG protein family.</text>
</comment>
<dbReference type="InterPro" id="IPR018769">
    <property type="entry name" value="VgrG2_DUF2345"/>
</dbReference>
<dbReference type="InterPro" id="IPR017847">
    <property type="entry name" value="T6SS_RhsGE_Vgr_subset"/>
</dbReference>
<dbReference type="Pfam" id="PF04717">
    <property type="entry name" value="Phage_base_V"/>
    <property type="match status" value="1"/>
</dbReference>
<dbReference type="InterPro" id="IPR006531">
    <property type="entry name" value="Gp5/Vgr_OB"/>
</dbReference>
<protein>
    <submittedName>
        <fullName evidence="6">Type VI secretion system tip protein VgrG</fullName>
    </submittedName>
</protein>
<dbReference type="Gene3D" id="2.40.50.230">
    <property type="entry name" value="Gp5 N-terminal domain"/>
    <property type="match status" value="1"/>
</dbReference>
<dbReference type="Pfam" id="PF05954">
    <property type="entry name" value="Phage_GPD"/>
    <property type="match status" value="1"/>
</dbReference>
<sequence>MLDNIFGILDKLGFGTQKRAISALFSNSQLNSQIMLQRIDGYHGINKGLSAELICLSTNPFIELKQFIGSQVAVDQVTDSGQLFRTTGIITGASQGQSDGALSLYRLTMQDPTSLWHKRRNSRVFMNKSVVEIFEVIFKEWQSKSPLFASSLKLDTSGLTKTYDIRPFSMQSNESDYTYLTRILREESINWLVDEANYIVSSNSQSIEPQKLRLIDDNAQYKAIERRTIRYHRSNAVEKYDSITSFIAQRSLQPTAIHVQRWQADQLSQEDGSGSVLSKHKHSENRDNESLSLEQAWNVSPAWISDLKGEDQATKSGNSQLEKLNTQLNQYQALQAKYFTAQSSVRDTQVGYWFQLTDHPELEKNHSSGDKEFLILNKHFYNQNNIPKDMKDQLEKLLILSHWDTSKDSDQERQANELMVVRRSITVVPEYDPLVHRPVAHVQRAKVTTDGEEIHVDEWGRIKVRFLFTRTDDHSHDGGAGSNDNDTDSAWVDVLTPWAGEGYGARFLPRKDELVVIDFFDGNIDRPFVTGRIHEAQRNPTKFDIKGQLPDTKKLSGIRSKEVSGEGFNQLRFDDTTGQVSTQLHSSHGATQLNLGNLSHPKEKSESDGRGEGFELRTDQWGAIRATKGILLTSESSEQAQGAQLSRSNVQDNIKFHVDSNQYFKEIAKAHQVDEPDLEAQTSLKDKFDQWNESSDALVTLHSESGMVLDSKESMHLESKQNIDVSTPKNLQFFTGKSWIAQALNKITIFAKHAGIKIKSGEGDVDVTAQKGKMTLSSKQQMHVYSLNDFVRVESGKGILLTAGGGYIKIQGGNIEIACPGQIDIKAGLIKTNSGASLSSQLPAMPELKANYDEHFILHYPDGAPAKNLKYKITASNGQVYQGTSDENGKTKMCNSDSMESLKIEIFTDE</sequence>
<dbReference type="NCBIfam" id="TIGR01646">
    <property type="entry name" value="vgr_GE"/>
    <property type="match status" value="1"/>
</dbReference>
<dbReference type="Gene3D" id="4.10.220.110">
    <property type="match status" value="1"/>
</dbReference>
<gene>
    <name evidence="6" type="primary">tssI</name>
    <name evidence="6" type="ORF">CDG68_20890</name>
</gene>
<dbReference type="EMBL" id="CP033133">
    <property type="protein sequence ID" value="AYO55940.1"/>
    <property type="molecule type" value="Genomic_DNA"/>
</dbReference>
<feature type="compositionally biased region" description="Basic and acidic residues" evidence="2">
    <location>
        <begin position="600"/>
        <end position="613"/>
    </location>
</feature>
<evidence type="ECO:0000259" key="5">
    <source>
        <dbReference type="Pfam" id="PF13296"/>
    </source>
</evidence>
<dbReference type="Gene3D" id="2.30.110.50">
    <property type="match status" value="1"/>
</dbReference>
<dbReference type="InterPro" id="IPR006533">
    <property type="entry name" value="T6SS_Vgr_RhsGE"/>
</dbReference>
<dbReference type="Proteomes" id="UP000279962">
    <property type="component" value="Chromosome"/>
</dbReference>
<dbReference type="SUPFAM" id="SSF69279">
    <property type="entry name" value="Phage tail proteins"/>
    <property type="match status" value="1"/>
</dbReference>
<dbReference type="SUPFAM" id="SSF69255">
    <property type="entry name" value="gp5 N-terminal domain-like"/>
    <property type="match status" value="1"/>
</dbReference>
<evidence type="ECO:0000256" key="1">
    <source>
        <dbReference type="ARBA" id="ARBA00005558"/>
    </source>
</evidence>
<name>A0A3G2T6I3_9GAMM</name>
<feature type="region of interest" description="Disordered" evidence="2">
    <location>
        <begin position="270"/>
        <end position="291"/>
    </location>
</feature>
<proteinExistence type="inferred from homology"/>
<dbReference type="Gene3D" id="3.55.50.10">
    <property type="entry name" value="Baseplate protein-like domains"/>
    <property type="match status" value="1"/>
</dbReference>
<dbReference type="AlphaFoldDB" id="A0A3G2T6I3"/>
<feature type="compositionally biased region" description="Polar residues" evidence="2">
    <location>
        <begin position="578"/>
        <end position="597"/>
    </location>
</feature>
<evidence type="ECO:0000256" key="2">
    <source>
        <dbReference type="SAM" id="MobiDB-lite"/>
    </source>
</evidence>
<evidence type="ECO:0000313" key="7">
    <source>
        <dbReference type="Proteomes" id="UP000279962"/>
    </source>
</evidence>
<feature type="region of interest" description="Disordered" evidence="2">
    <location>
        <begin position="578"/>
        <end position="613"/>
    </location>
</feature>
<dbReference type="InterPro" id="IPR037026">
    <property type="entry name" value="Vgr_OB-fold_dom_sf"/>
</dbReference>
<dbReference type="RefSeq" id="WP_087553934.1">
    <property type="nucleotide sequence ID" value="NZ_CP033133.1"/>
</dbReference>
<dbReference type="Pfam" id="PF10106">
    <property type="entry name" value="DUF2345"/>
    <property type="match status" value="1"/>
</dbReference>
<dbReference type="Pfam" id="PF13296">
    <property type="entry name" value="T6SS_Vgr"/>
    <property type="match status" value="1"/>
</dbReference>
<reference evidence="6 7" key="1">
    <citation type="submission" date="2018-10" db="EMBL/GenBank/DDBJ databases">
        <title>The complete genome of Acinetobacter wuhouensis strain WCHAW010062.</title>
        <authorList>
            <person name="Hu Y."/>
            <person name="Long H."/>
            <person name="Feng Y."/>
            <person name="Zong Z."/>
        </authorList>
    </citation>
    <scope>NUCLEOTIDE SEQUENCE [LARGE SCALE GENOMIC DNA]</scope>
    <source>
        <strain evidence="6 7">WCHAW010062</strain>
    </source>
</reference>
<dbReference type="NCBIfam" id="TIGR03361">
    <property type="entry name" value="VI_Rhs_Vgr"/>
    <property type="match status" value="1"/>
</dbReference>
<feature type="domain" description="DUF2345" evidence="4">
    <location>
        <begin position="692"/>
        <end position="832"/>
    </location>
</feature>
<accession>A0A3G2T6I3</accession>
<evidence type="ECO:0000259" key="4">
    <source>
        <dbReference type="Pfam" id="PF10106"/>
    </source>
</evidence>
<dbReference type="InterPro" id="IPR028244">
    <property type="entry name" value="T6SS_Rhs_Vgr_dom"/>
</dbReference>